<feature type="compositionally biased region" description="Low complexity" evidence="1">
    <location>
        <begin position="46"/>
        <end position="84"/>
    </location>
</feature>
<feature type="compositionally biased region" description="Polar residues" evidence="1">
    <location>
        <begin position="892"/>
        <end position="902"/>
    </location>
</feature>
<dbReference type="Proteomes" id="UP001176521">
    <property type="component" value="Unassembled WGS sequence"/>
</dbReference>
<organism evidence="2 3">
    <name type="scientific">Tilletia horrida</name>
    <dbReference type="NCBI Taxonomy" id="155126"/>
    <lineage>
        <taxon>Eukaryota</taxon>
        <taxon>Fungi</taxon>
        <taxon>Dikarya</taxon>
        <taxon>Basidiomycota</taxon>
        <taxon>Ustilaginomycotina</taxon>
        <taxon>Exobasidiomycetes</taxon>
        <taxon>Tilletiales</taxon>
        <taxon>Tilletiaceae</taxon>
        <taxon>Tilletia</taxon>
    </lineage>
</organism>
<evidence type="ECO:0000313" key="3">
    <source>
        <dbReference type="Proteomes" id="UP001176521"/>
    </source>
</evidence>
<feature type="compositionally biased region" description="Basic and acidic residues" evidence="1">
    <location>
        <begin position="757"/>
        <end position="769"/>
    </location>
</feature>
<comment type="caution">
    <text evidence="2">The sequence shown here is derived from an EMBL/GenBank/DDBJ whole genome shotgun (WGS) entry which is preliminary data.</text>
</comment>
<feature type="compositionally biased region" description="Polar residues" evidence="1">
    <location>
        <begin position="186"/>
        <end position="198"/>
    </location>
</feature>
<feature type="region of interest" description="Disordered" evidence="1">
    <location>
        <begin position="1"/>
        <end position="247"/>
    </location>
</feature>
<sequence>MNSSNDLTAALNRIAEQHGPSSNGSSPAAFQQFRLPAANGSPAATGIGPSGIRRGRPPSASPDLFYTSSRGASPNSSSSASSESDMGERPAPPPAQSGAIQLSSDEEDEGDAKPNGARPPAPNSNLFSDHDSGHAANTSIVNNGQGSSRDRIDDHLAGEAAINFAEEQQSDTMDQDDDDLWGGPVSPSTIRSSPTKDPSASAATRPAASSSKTLKTQQNKRTSRSTNPRAAQASSSRAPRAKAFTLEDIKDGKRTTFWIEVPRLKPEVRRRYTIVTDLDPEGSPNALRSRRAAAAGANKKNKKLAALVQQPLVISDDEDEDEDETKSAWFDPAKRKQSQQQRKRRADPSKRDQRVQQRLSQRRNGSDSNSDDSDSSASFDKLKIDLSQIPTVPTRKWGTPEPEDASQGLRAAPKEAGPSGTSASTSGTAAARPPPKKPKSTEPVPSFEELFLQGSSTSDEGESLPPASAIAAAKDAQMKSRPLASAQTERASPPRSARPRARVQEESDDDFVPIARPDPPGASKATGTRTKASGAARAKPAPPPAQAGPSAPRIPPKPMVAPLPSIPLKLPANMHPPTGMVLSKEEYAKEDRRRKHKAEASGGAKPSRDRRKRARSGDSEESAASPDRNARRGRPVRLGGSDSDDFEVVGTRAATRTPPPRPRPKAKPYSGGSRGRQHTLSPPRRYSGGGGARQRDLSITPSGSESEDGRARKKKGAAAGATSKTKGKTKAGPASRSFVMPDSQPRPRKKLKAFTLSRDKVLGSVDGRRAQSGTPGASSSRQADGMDYGRPDDDSDDDGDDRQTRRAGASGSPAVKTRRQAREADSEEEADVLKRAPKHLRSELNAEAWVYTAGTHSRDVYRDDLDKLRRARDKNHSQRSGDPKGKRKARRNATTTESDTSDSYAASTGESSLSSESRFKNKAPLTDFVVDDDDQPVESLGRRVPRQLSQSQRASASQGRPSGSRSQQQRRLRREDSDSDDGRRKRRHKEREREMQPSDYIRLERERGHEEERLHMDLKDAYWWEAMWLILHILGHKLPPEDLRMANHARRMLSERMSDGRRNLLNMAIRKNFQWYLKTFPKMMRITLTTDEVEERTDSHGPGCGMCRRTTQRPESRVLFYGRPYGPDLNVRTKDEISSSDCNSEQEKNLWVKQFKPLPGSVGGKKNYWEFFVGSKCAVRAELLHKVMHWEVAALAEMNKQCGDRILEWADRPETEMLEEVQKLANDKYLTLQRLCERFRTDAMDFDRDGR</sequence>
<feature type="compositionally biased region" description="Polar residues" evidence="1">
    <location>
        <begin position="771"/>
        <end position="782"/>
    </location>
</feature>
<feature type="compositionally biased region" description="Basic residues" evidence="1">
    <location>
        <begin position="335"/>
        <end position="345"/>
    </location>
</feature>
<feature type="compositionally biased region" description="Acidic residues" evidence="1">
    <location>
        <begin position="315"/>
        <end position="324"/>
    </location>
</feature>
<feature type="compositionally biased region" description="Low complexity" evidence="1">
    <location>
        <begin position="199"/>
        <end position="211"/>
    </location>
</feature>
<evidence type="ECO:0008006" key="4">
    <source>
        <dbReference type="Google" id="ProtNLM"/>
    </source>
</evidence>
<feature type="region of interest" description="Disordered" evidence="1">
    <location>
        <begin position="275"/>
        <end position="998"/>
    </location>
</feature>
<feature type="compositionally biased region" description="Low complexity" evidence="1">
    <location>
        <begin position="903"/>
        <end position="916"/>
    </location>
</feature>
<feature type="compositionally biased region" description="Polar residues" evidence="1">
    <location>
        <begin position="19"/>
        <end position="29"/>
    </location>
</feature>
<dbReference type="AlphaFoldDB" id="A0AAN6G9N4"/>
<proteinExistence type="predicted"/>
<feature type="compositionally biased region" description="Basic and acidic residues" evidence="1">
    <location>
        <begin position="148"/>
        <end position="157"/>
    </location>
</feature>
<keyword evidence="3" id="KW-1185">Reference proteome</keyword>
<feature type="compositionally biased region" description="Basic and acidic residues" evidence="1">
    <location>
        <begin position="856"/>
        <end position="884"/>
    </location>
</feature>
<feature type="compositionally biased region" description="Low complexity" evidence="1">
    <location>
        <begin position="416"/>
        <end position="431"/>
    </location>
</feature>
<gene>
    <name evidence="2" type="ORF">OC842_005140</name>
</gene>
<protein>
    <recommendedName>
        <fullName evidence="4">DUF4211 domain-containing protein</fullName>
    </recommendedName>
</protein>
<reference evidence="2" key="1">
    <citation type="journal article" date="2023" name="PhytoFront">
        <title>Draft Genome Resources of Seven Strains of Tilletia horrida, Causal Agent of Kernel Smut of Rice.</title>
        <authorList>
            <person name="Khanal S."/>
            <person name="Antony Babu S."/>
            <person name="Zhou X.G."/>
        </authorList>
    </citation>
    <scope>NUCLEOTIDE SEQUENCE</scope>
    <source>
        <strain evidence="2">TX3</strain>
    </source>
</reference>
<evidence type="ECO:0000313" key="2">
    <source>
        <dbReference type="EMBL" id="KAK0526611.1"/>
    </source>
</evidence>
<feature type="compositionally biased region" description="Low complexity" evidence="1">
    <location>
        <begin position="946"/>
        <end position="969"/>
    </location>
</feature>
<feature type="compositionally biased region" description="Basic and acidic residues" evidence="1">
    <location>
        <begin position="346"/>
        <end position="355"/>
    </location>
</feature>
<accession>A0AAN6G9N4</accession>
<name>A0AAN6G9N4_9BASI</name>
<feature type="compositionally biased region" description="Low complexity" evidence="1">
    <location>
        <begin position="717"/>
        <end position="735"/>
    </location>
</feature>
<feature type="compositionally biased region" description="Polar residues" evidence="1">
    <location>
        <begin position="135"/>
        <end position="147"/>
    </location>
</feature>
<feature type="compositionally biased region" description="Pro residues" evidence="1">
    <location>
        <begin position="540"/>
        <end position="565"/>
    </location>
</feature>
<dbReference type="EMBL" id="JAPDMQ010000347">
    <property type="protein sequence ID" value="KAK0526611.1"/>
    <property type="molecule type" value="Genomic_DNA"/>
</dbReference>
<feature type="compositionally biased region" description="Polar residues" evidence="1">
    <location>
        <begin position="212"/>
        <end position="228"/>
    </location>
</feature>
<feature type="compositionally biased region" description="Basic and acidic residues" evidence="1">
    <location>
        <begin position="973"/>
        <end position="983"/>
    </location>
</feature>
<evidence type="ECO:0000256" key="1">
    <source>
        <dbReference type="SAM" id="MobiDB-lite"/>
    </source>
</evidence>
<feature type="compositionally biased region" description="Low complexity" evidence="1">
    <location>
        <begin position="229"/>
        <end position="243"/>
    </location>
</feature>